<dbReference type="InterPro" id="IPR013029">
    <property type="entry name" value="YchF_C"/>
</dbReference>
<dbReference type="EMBL" id="MGFP01000042">
    <property type="protein sequence ID" value="OGM08641.1"/>
    <property type="molecule type" value="Genomic_DNA"/>
</dbReference>
<dbReference type="GO" id="GO:0005524">
    <property type="term" value="F:ATP binding"/>
    <property type="evidence" value="ECO:0007669"/>
    <property type="project" value="UniProtKB-KW"/>
</dbReference>
<evidence type="ECO:0000313" key="8">
    <source>
        <dbReference type="EMBL" id="OGM08641.1"/>
    </source>
</evidence>
<dbReference type="InterPro" id="IPR004095">
    <property type="entry name" value="TGS"/>
</dbReference>
<name>A0A1F7X0Z5_9BACT</name>
<dbReference type="Gene3D" id="3.40.50.300">
    <property type="entry name" value="P-loop containing nucleotide triphosphate hydrolases"/>
    <property type="match status" value="2"/>
</dbReference>
<evidence type="ECO:0000256" key="1">
    <source>
        <dbReference type="ARBA" id="ARBA00001946"/>
    </source>
</evidence>
<dbReference type="Pfam" id="PF01926">
    <property type="entry name" value="MMR_HSR1"/>
    <property type="match status" value="1"/>
</dbReference>
<dbReference type="InterPro" id="IPR012676">
    <property type="entry name" value="TGS-like"/>
</dbReference>
<dbReference type="PRINTS" id="PR00326">
    <property type="entry name" value="GTP1OBG"/>
</dbReference>
<reference evidence="8 9" key="1">
    <citation type="journal article" date="2016" name="Nat. Commun.">
        <title>Thousands of microbial genomes shed light on interconnected biogeochemical processes in an aquifer system.</title>
        <authorList>
            <person name="Anantharaman K."/>
            <person name="Brown C.T."/>
            <person name="Hug L.A."/>
            <person name="Sharon I."/>
            <person name="Castelle C.J."/>
            <person name="Probst A.J."/>
            <person name="Thomas B.C."/>
            <person name="Singh A."/>
            <person name="Wilkins M.J."/>
            <person name="Karaoz U."/>
            <person name="Brodie E.L."/>
            <person name="Williams K.H."/>
            <person name="Hubbard S.S."/>
            <person name="Banfield J.F."/>
        </authorList>
    </citation>
    <scope>NUCLEOTIDE SEQUENCE [LARGE SCALE GENOMIC DNA]</scope>
</reference>
<evidence type="ECO:0000256" key="3">
    <source>
        <dbReference type="ARBA" id="ARBA00022741"/>
    </source>
</evidence>
<comment type="caution">
    <text evidence="8">The sequence shown here is derived from an EMBL/GenBank/DDBJ whole genome shotgun (WGS) entry which is preliminary data.</text>
</comment>
<gene>
    <name evidence="8" type="ORF">A2159_03815</name>
</gene>
<dbReference type="SUPFAM" id="SSF52540">
    <property type="entry name" value="P-loop containing nucleoside triphosphate hydrolases"/>
    <property type="match status" value="1"/>
</dbReference>
<dbReference type="InterPro" id="IPR027417">
    <property type="entry name" value="P-loop_NTPase"/>
</dbReference>
<feature type="domain" description="OBG-type G" evidence="6">
    <location>
        <begin position="3"/>
        <end position="203"/>
    </location>
</feature>
<sequence length="319" mass="35525">MGLSVGIVGLPNAGKSTLFNALASRRLAETAPRPFTTIDPHEAVVAIHDEDFHHLVDLIKPEKSVPATVTFIDIAGLVKNAHKGEGLGNQFLGKIREVDAICHVVRAFEDSSVSHPSPSYNPGSSEQIMEDIELVNLELELGGIEKKPMVYILNIDEDKFVSDSVKKLINLIKEKFGGEAIPVAAKEEEEMIDLNNQEREEMFKLLQWEKSALDRLIFKSYKLLDLISFYTIKGGKEAHAWSLKRNGKAIEAAGEVHTDFAKNFIKAEVISVGKLLELKSQLVEHEDIWNLAKEKGLILLEGKDYIVQDKDVIEFKIGT</sequence>
<organism evidence="8 9">
    <name type="scientific">Candidatus Woesebacteria bacterium RBG_13_34_9</name>
    <dbReference type="NCBI Taxonomy" id="1802477"/>
    <lineage>
        <taxon>Bacteria</taxon>
        <taxon>Candidatus Woeseibacteriota</taxon>
    </lineage>
</organism>
<dbReference type="InterPro" id="IPR006073">
    <property type="entry name" value="GTP-bd"/>
</dbReference>
<dbReference type="GO" id="GO:0046872">
    <property type="term" value="F:metal ion binding"/>
    <property type="evidence" value="ECO:0007669"/>
    <property type="project" value="UniProtKB-KW"/>
</dbReference>
<dbReference type="PROSITE" id="PS51880">
    <property type="entry name" value="TGS"/>
    <property type="match status" value="1"/>
</dbReference>
<dbReference type="GO" id="GO:0005737">
    <property type="term" value="C:cytoplasm"/>
    <property type="evidence" value="ECO:0007669"/>
    <property type="project" value="TreeGrafter"/>
</dbReference>
<evidence type="ECO:0000256" key="4">
    <source>
        <dbReference type="ARBA" id="ARBA00022840"/>
    </source>
</evidence>
<proteinExistence type="predicted"/>
<dbReference type="Gene3D" id="3.10.20.30">
    <property type="match status" value="2"/>
</dbReference>
<evidence type="ECO:0008006" key="10">
    <source>
        <dbReference type="Google" id="ProtNLM"/>
    </source>
</evidence>
<evidence type="ECO:0000256" key="2">
    <source>
        <dbReference type="ARBA" id="ARBA00022723"/>
    </source>
</evidence>
<evidence type="ECO:0000256" key="5">
    <source>
        <dbReference type="ARBA" id="ARBA00022842"/>
    </source>
</evidence>
<evidence type="ECO:0000259" key="6">
    <source>
        <dbReference type="PROSITE" id="PS51710"/>
    </source>
</evidence>
<protein>
    <recommendedName>
        <fullName evidence="10">OBG-type G domain-containing protein</fullName>
    </recommendedName>
</protein>
<keyword evidence="3" id="KW-0547">Nucleotide-binding</keyword>
<dbReference type="Gene3D" id="1.10.150.300">
    <property type="entry name" value="TGS-like domain"/>
    <property type="match status" value="1"/>
</dbReference>
<dbReference type="GO" id="GO:0016887">
    <property type="term" value="F:ATP hydrolysis activity"/>
    <property type="evidence" value="ECO:0007669"/>
    <property type="project" value="InterPro"/>
</dbReference>
<keyword evidence="5" id="KW-0460">Magnesium</keyword>
<accession>A0A1F7X0Z5</accession>
<dbReference type="GO" id="GO:0005525">
    <property type="term" value="F:GTP binding"/>
    <property type="evidence" value="ECO:0007669"/>
    <property type="project" value="InterPro"/>
</dbReference>
<dbReference type="InterPro" id="IPR012675">
    <property type="entry name" value="Beta-grasp_dom_sf"/>
</dbReference>
<feature type="domain" description="TGS" evidence="7">
    <location>
        <begin position="225"/>
        <end position="317"/>
    </location>
</feature>
<dbReference type="PANTHER" id="PTHR23305:SF18">
    <property type="entry name" value="OBG-TYPE G DOMAIN-CONTAINING PROTEIN"/>
    <property type="match status" value="1"/>
</dbReference>
<comment type="cofactor">
    <cofactor evidence="1">
        <name>Mg(2+)</name>
        <dbReference type="ChEBI" id="CHEBI:18420"/>
    </cofactor>
</comment>
<dbReference type="PROSITE" id="PS51710">
    <property type="entry name" value="G_OBG"/>
    <property type="match status" value="1"/>
</dbReference>
<dbReference type="InterPro" id="IPR023192">
    <property type="entry name" value="TGS-like_dom_sf"/>
</dbReference>
<dbReference type="SUPFAM" id="SSF81271">
    <property type="entry name" value="TGS-like"/>
    <property type="match status" value="1"/>
</dbReference>
<dbReference type="PIRSF" id="PIRSF006641">
    <property type="entry name" value="CHP00092"/>
    <property type="match status" value="1"/>
</dbReference>
<dbReference type="InterPro" id="IPR031167">
    <property type="entry name" value="G_OBG"/>
</dbReference>
<keyword evidence="2" id="KW-0479">Metal-binding</keyword>
<dbReference type="Proteomes" id="UP000179219">
    <property type="component" value="Unassembled WGS sequence"/>
</dbReference>
<dbReference type="Pfam" id="PF06071">
    <property type="entry name" value="YchF-GTPase_C"/>
    <property type="match status" value="1"/>
</dbReference>
<evidence type="ECO:0000259" key="7">
    <source>
        <dbReference type="PROSITE" id="PS51880"/>
    </source>
</evidence>
<keyword evidence="4" id="KW-0067">ATP-binding</keyword>
<dbReference type="InterPro" id="IPR004396">
    <property type="entry name" value="ATPase_YchF/OLA1"/>
</dbReference>
<evidence type="ECO:0000313" key="9">
    <source>
        <dbReference type="Proteomes" id="UP000179219"/>
    </source>
</evidence>
<dbReference type="PANTHER" id="PTHR23305">
    <property type="entry name" value="OBG GTPASE FAMILY"/>
    <property type="match status" value="1"/>
</dbReference>
<dbReference type="AlphaFoldDB" id="A0A1F7X0Z5"/>